<proteinExistence type="predicted"/>
<dbReference type="EMBL" id="MFMM01000001">
    <property type="protein sequence ID" value="OGG84635.1"/>
    <property type="molecule type" value="Genomic_DNA"/>
</dbReference>
<accession>A0A1F6FFK7</accession>
<comment type="caution">
    <text evidence="1">The sequence shown here is derived from an EMBL/GenBank/DDBJ whole genome shotgun (WGS) entry which is preliminary data.</text>
</comment>
<evidence type="ECO:0000313" key="1">
    <source>
        <dbReference type="EMBL" id="OGG84635.1"/>
    </source>
</evidence>
<evidence type="ECO:0000313" key="2">
    <source>
        <dbReference type="Proteomes" id="UP000177325"/>
    </source>
</evidence>
<dbReference type="AlphaFoldDB" id="A0A1F6FFK7"/>
<organism evidence="1 2">
    <name type="scientific">Candidatus Kaiserbacteria bacterium RIFCSPLOWO2_12_FULL_45_26</name>
    <dbReference type="NCBI Taxonomy" id="1798525"/>
    <lineage>
        <taxon>Bacteria</taxon>
        <taxon>Candidatus Kaiseribacteriota</taxon>
    </lineage>
</organism>
<dbReference type="Proteomes" id="UP000177325">
    <property type="component" value="Unassembled WGS sequence"/>
</dbReference>
<reference evidence="1 2" key="1">
    <citation type="journal article" date="2016" name="Nat. Commun.">
        <title>Thousands of microbial genomes shed light on interconnected biogeochemical processes in an aquifer system.</title>
        <authorList>
            <person name="Anantharaman K."/>
            <person name="Brown C.T."/>
            <person name="Hug L.A."/>
            <person name="Sharon I."/>
            <person name="Castelle C.J."/>
            <person name="Probst A.J."/>
            <person name="Thomas B.C."/>
            <person name="Singh A."/>
            <person name="Wilkins M.J."/>
            <person name="Karaoz U."/>
            <person name="Brodie E.L."/>
            <person name="Williams K.H."/>
            <person name="Hubbard S.S."/>
            <person name="Banfield J.F."/>
        </authorList>
    </citation>
    <scope>NUCLEOTIDE SEQUENCE [LARGE SCALE GENOMIC DNA]</scope>
</reference>
<sequence>MSNHGATNKEGKPTSVNISGLPDECPICHNKGTFSPISLFHNSNRPDSERELEVIFRCPNSKCHDCFIGYYKINRHTGHFDLLKTAPKQIKSKDFSDIITLLSPEFVSIYNQAKSAEDSGLDKICGVGYRKALEFLLKDFLISKTSDEGEQEAIKNEFLGTTISKRIDSTKIKEIAKRATWLGNDETHYTKKWDGKDLTDLKLTLELTVHWIEAELLTEKILNEMPEAQK</sequence>
<gene>
    <name evidence="1" type="ORF">A3G90_00935</name>
</gene>
<name>A0A1F6FFK7_9BACT</name>
<protein>
    <submittedName>
        <fullName evidence="1">Uncharacterized protein</fullName>
    </submittedName>
</protein>